<dbReference type="NCBIfam" id="TIGR04183">
    <property type="entry name" value="Por_Secre_tail"/>
    <property type="match status" value="1"/>
</dbReference>
<dbReference type="Pfam" id="PF18962">
    <property type="entry name" value="Por_Secre_tail"/>
    <property type="match status" value="1"/>
</dbReference>
<comment type="caution">
    <text evidence="3">The sequence shown here is derived from an EMBL/GenBank/DDBJ whole genome shotgun (WGS) entry which is preliminary data.</text>
</comment>
<evidence type="ECO:0000256" key="1">
    <source>
        <dbReference type="ARBA" id="ARBA00022729"/>
    </source>
</evidence>
<dbReference type="Proteomes" id="UP001589585">
    <property type="component" value="Unassembled WGS sequence"/>
</dbReference>
<keyword evidence="1" id="KW-0732">Signal</keyword>
<evidence type="ECO:0000313" key="3">
    <source>
        <dbReference type="EMBL" id="MFB9056803.1"/>
    </source>
</evidence>
<dbReference type="RefSeq" id="WP_379861056.1">
    <property type="nucleotide sequence ID" value="NZ_JBHMFC010000033.1"/>
</dbReference>
<name>A0ABV5FBI3_9FLAO</name>
<keyword evidence="4" id="KW-1185">Reference proteome</keyword>
<feature type="domain" description="Secretion system C-terminal sorting" evidence="2">
    <location>
        <begin position="5"/>
        <end position="59"/>
    </location>
</feature>
<evidence type="ECO:0000313" key="4">
    <source>
        <dbReference type="Proteomes" id="UP001589585"/>
    </source>
</evidence>
<gene>
    <name evidence="3" type="ORF">ACFFU9_08625</name>
</gene>
<sequence length="61" mass="6680">MKAQNSHIASIQVFDVLGKGVVFLTPNSKEAKVDATQLKTGLYFAVLHTDSGYETLKLIKN</sequence>
<reference evidence="3 4" key="1">
    <citation type="submission" date="2024-09" db="EMBL/GenBank/DDBJ databases">
        <authorList>
            <person name="Sun Q."/>
            <person name="Mori K."/>
        </authorList>
    </citation>
    <scope>NUCLEOTIDE SEQUENCE [LARGE SCALE GENOMIC DNA]</scope>
    <source>
        <strain evidence="3 4">CECT 8622</strain>
    </source>
</reference>
<dbReference type="EMBL" id="JBHMFC010000033">
    <property type="protein sequence ID" value="MFB9056803.1"/>
    <property type="molecule type" value="Genomic_DNA"/>
</dbReference>
<accession>A0ABV5FBI3</accession>
<organism evidence="3 4">
    <name type="scientific">Mariniflexile ostreae</name>
    <dbReference type="NCBI Taxonomy" id="1520892"/>
    <lineage>
        <taxon>Bacteria</taxon>
        <taxon>Pseudomonadati</taxon>
        <taxon>Bacteroidota</taxon>
        <taxon>Flavobacteriia</taxon>
        <taxon>Flavobacteriales</taxon>
        <taxon>Flavobacteriaceae</taxon>
        <taxon>Mariniflexile</taxon>
    </lineage>
</organism>
<protein>
    <submittedName>
        <fullName evidence="3">T9SS type A sorting domain-containing protein</fullName>
    </submittedName>
</protein>
<proteinExistence type="predicted"/>
<evidence type="ECO:0000259" key="2">
    <source>
        <dbReference type="Pfam" id="PF18962"/>
    </source>
</evidence>
<dbReference type="InterPro" id="IPR026444">
    <property type="entry name" value="Secre_tail"/>
</dbReference>